<dbReference type="GeneID" id="96904655"/>
<accession>G0VHV5</accession>
<evidence type="ECO:0000313" key="11">
    <source>
        <dbReference type="EMBL" id="CCC70989.1"/>
    </source>
</evidence>
<gene>
    <name evidence="11" type="primary">NCAS0G01020</name>
    <name evidence="11" type="ordered locus">NCAS_0G01020</name>
</gene>
<dbReference type="InterPro" id="IPR029328">
    <property type="entry name" value="Bbp1_N"/>
</dbReference>
<dbReference type="RefSeq" id="XP_003677342.1">
    <property type="nucleotide sequence ID" value="XM_003677294.1"/>
</dbReference>
<keyword evidence="4" id="KW-0963">Cytoplasm</keyword>
<organism evidence="11 12">
    <name type="scientific">Naumovozyma castellii</name>
    <name type="common">Yeast</name>
    <name type="synonym">Saccharomyces castellii</name>
    <dbReference type="NCBI Taxonomy" id="27288"/>
    <lineage>
        <taxon>Eukaryota</taxon>
        <taxon>Fungi</taxon>
        <taxon>Dikarya</taxon>
        <taxon>Ascomycota</taxon>
        <taxon>Saccharomycotina</taxon>
        <taxon>Saccharomycetes</taxon>
        <taxon>Saccharomycetales</taxon>
        <taxon>Saccharomycetaceae</taxon>
        <taxon>Naumovozyma</taxon>
    </lineage>
</organism>
<name>G0VHV5_NAUCA</name>
<dbReference type="STRING" id="1064592.G0VHV5"/>
<dbReference type="GO" id="GO:0005816">
    <property type="term" value="C:spindle pole body"/>
    <property type="evidence" value="ECO:0007669"/>
    <property type="project" value="UniProtKB-SubCell"/>
</dbReference>
<feature type="compositionally biased region" description="Polar residues" evidence="8">
    <location>
        <begin position="52"/>
        <end position="65"/>
    </location>
</feature>
<evidence type="ECO:0000256" key="3">
    <source>
        <dbReference type="ARBA" id="ARBA00021092"/>
    </source>
</evidence>
<dbReference type="Pfam" id="PF15272">
    <property type="entry name" value="BBP1_C"/>
    <property type="match status" value="1"/>
</dbReference>
<evidence type="ECO:0000259" key="9">
    <source>
        <dbReference type="Pfam" id="PF15271"/>
    </source>
</evidence>
<feature type="region of interest" description="Disordered" evidence="8">
    <location>
        <begin position="34"/>
        <end position="66"/>
    </location>
</feature>
<comment type="similarity">
    <text evidence="2">Belongs to the BBP1 family.</text>
</comment>
<evidence type="ECO:0000256" key="4">
    <source>
        <dbReference type="ARBA" id="ARBA00022490"/>
    </source>
</evidence>
<feature type="compositionally biased region" description="Low complexity" evidence="8">
    <location>
        <begin position="39"/>
        <end position="51"/>
    </location>
</feature>
<feature type="region of interest" description="Disordered" evidence="8">
    <location>
        <begin position="165"/>
        <end position="195"/>
    </location>
</feature>
<evidence type="ECO:0000256" key="8">
    <source>
        <dbReference type="SAM" id="MobiDB-lite"/>
    </source>
</evidence>
<keyword evidence="5" id="KW-0175">Coiled coil</keyword>
<protein>
    <recommendedName>
        <fullName evidence="3">Spindle pole component BBP1</fullName>
    </recommendedName>
</protein>
<dbReference type="FunCoup" id="G0VHV5">
    <property type="interactions" value="133"/>
</dbReference>
<dbReference type="InterPro" id="IPR029330">
    <property type="entry name" value="Bbp1_C"/>
</dbReference>
<feature type="domain" description="Spindle pole body component Bbp1 C-terminal" evidence="10">
    <location>
        <begin position="201"/>
        <end position="403"/>
    </location>
</feature>
<dbReference type="Pfam" id="PF15271">
    <property type="entry name" value="BBP1_N"/>
    <property type="match status" value="1"/>
</dbReference>
<comment type="function">
    <text evidence="7">Component of the spindle pole body (SPB) required for insertion of the nascent SPB into the nuclear envelope and for the proper execution of spindle pole body (SPB) duplication. Connects the central plaque of the SPB with the half-bridge. Required for proper localization of CDC5 at the SPB and for proper M-phase progression.</text>
</comment>
<evidence type="ECO:0000256" key="6">
    <source>
        <dbReference type="ARBA" id="ARBA00023212"/>
    </source>
</evidence>
<feature type="region of interest" description="Disordered" evidence="8">
    <location>
        <begin position="358"/>
        <end position="405"/>
    </location>
</feature>
<dbReference type="OrthoDB" id="4042536at2759"/>
<evidence type="ECO:0000256" key="2">
    <source>
        <dbReference type="ARBA" id="ARBA00006554"/>
    </source>
</evidence>
<comment type="subcellular location">
    <subcellularLocation>
        <location evidence="1">Cytoplasm</location>
        <location evidence="1">Cytoskeleton</location>
        <location evidence="1">Microtubule organizing center</location>
        <location evidence="1">Spindle pole body</location>
    </subcellularLocation>
</comment>
<reference evidence="11 12" key="1">
    <citation type="journal article" date="2011" name="Proc. Natl. Acad. Sci. U.S.A.">
        <title>Evolutionary erosion of yeast sex chromosomes by mating-type switching accidents.</title>
        <authorList>
            <person name="Gordon J.L."/>
            <person name="Armisen D."/>
            <person name="Proux-Wera E."/>
            <person name="Oheigeartaigh S.S."/>
            <person name="Byrne K.P."/>
            <person name="Wolfe K.H."/>
        </authorList>
    </citation>
    <scope>NUCLEOTIDE SEQUENCE [LARGE SCALE GENOMIC DNA]</scope>
    <source>
        <strain evidence="12">ATCC 76901 / BCRC 22586 / CBS 4309 / NBRC 1992 / NRRL Y-12630</strain>
    </source>
</reference>
<evidence type="ECO:0000259" key="10">
    <source>
        <dbReference type="Pfam" id="PF15272"/>
    </source>
</evidence>
<sequence length="405" mass="47034">MNNRNKDYGSSPDSNGNSSGIFKWTADALFGTKKHASQDDTNNNLNYDNNNAGSTKLHSRPSSWDGSLRDMGLSSSFYKKYDLLSPEKPKTRHTVDDEILLSPIHLKQSFPTYVNDKDPTDTFYRKNRGRANRRSDGLPSFKSPTKDDTLLSRLFKKNAKIGNENDARIPGKFPTPTPSKVISSSKENETENANQSIRNDEYVEEYQELLDEICKNTGALHMLDKELRDKDEHYELQQQSFKSKYENLRVDLIYQLRQTKKVSDKYFELLSKYQNLRKLAYNLETSSDAEVEDLQLTVTNLRQQLQMAQQDRSDALFRYERIDSALRNSELQRKKDKIAYETRIEELERELFARDNNISNSRYPSYKDTTRSTSPYPYMNHRGGRFSLTSDELSSTDTNELKYQI</sequence>
<feature type="compositionally biased region" description="Polar residues" evidence="8">
    <location>
        <begin position="178"/>
        <end position="195"/>
    </location>
</feature>
<dbReference type="Proteomes" id="UP000001640">
    <property type="component" value="Chromosome 7"/>
</dbReference>
<keyword evidence="12" id="KW-1185">Reference proteome</keyword>
<feature type="compositionally biased region" description="Low complexity" evidence="8">
    <location>
        <begin position="387"/>
        <end position="398"/>
    </location>
</feature>
<evidence type="ECO:0000256" key="1">
    <source>
        <dbReference type="ARBA" id="ARBA00004317"/>
    </source>
</evidence>
<dbReference type="EMBL" id="HE576758">
    <property type="protein sequence ID" value="CCC70989.1"/>
    <property type="molecule type" value="Genomic_DNA"/>
</dbReference>
<dbReference type="HOGENOM" id="CLU_544103_0_0_1"/>
<reference key="2">
    <citation type="submission" date="2011-08" db="EMBL/GenBank/DDBJ databases">
        <title>Genome sequence of Naumovozyma castellii.</title>
        <authorList>
            <person name="Gordon J.L."/>
            <person name="Armisen D."/>
            <person name="Proux-Wera E."/>
            <person name="OhEigeartaigh S.S."/>
            <person name="Byrne K.P."/>
            <person name="Wolfe K.H."/>
        </authorList>
    </citation>
    <scope>NUCLEOTIDE SEQUENCE</scope>
    <source>
        <strain>Type strain:CBS 4309</strain>
    </source>
</reference>
<keyword evidence="6" id="KW-0206">Cytoskeleton</keyword>
<dbReference type="eggNOG" id="ENOG502RYZ2">
    <property type="taxonomic scope" value="Eukaryota"/>
</dbReference>
<evidence type="ECO:0000256" key="5">
    <source>
        <dbReference type="ARBA" id="ARBA00023054"/>
    </source>
</evidence>
<dbReference type="KEGG" id="ncs:NCAS_0G01020"/>
<dbReference type="InParanoid" id="G0VHV5"/>
<dbReference type="OMA" id="WTMDALF"/>
<dbReference type="AlphaFoldDB" id="G0VHV5"/>
<feature type="region of interest" description="Disordered" evidence="8">
    <location>
        <begin position="117"/>
        <end position="144"/>
    </location>
</feature>
<evidence type="ECO:0000313" key="12">
    <source>
        <dbReference type="Proteomes" id="UP000001640"/>
    </source>
</evidence>
<feature type="domain" description="Spindle pole component Bbp1 N-terminal" evidence="9">
    <location>
        <begin position="16"/>
        <end position="157"/>
    </location>
</feature>
<evidence type="ECO:0000256" key="7">
    <source>
        <dbReference type="ARBA" id="ARBA00024676"/>
    </source>
</evidence>
<proteinExistence type="inferred from homology"/>